<feature type="non-terminal residue" evidence="1">
    <location>
        <position position="63"/>
    </location>
</feature>
<dbReference type="EMBL" id="KK116532">
    <property type="protein sequence ID" value="KFM68031.1"/>
    <property type="molecule type" value="Genomic_DNA"/>
</dbReference>
<evidence type="ECO:0000313" key="2">
    <source>
        <dbReference type="Proteomes" id="UP000054359"/>
    </source>
</evidence>
<evidence type="ECO:0000313" key="1">
    <source>
        <dbReference type="EMBL" id="KFM68031.1"/>
    </source>
</evidence>
<gene>
    <name evidence="1" type="ORF">X975_05349</name>
</gene>
<name>A0A087TSE2_STEMI</name>
<dbReference type="Proteomes" id="UP000054359">
    <property type="component" value="Unassembled WGS sequence"/>
</dbReference>
<accession>A0A087TSE2</accession>
<protein>
    <submittedName>
        <fullName evidence="1">Uncharacterized protein</fullName>
    </submittedName>
</protein>
<dbReference type="AlphaFoldDB" id="A0A087TSE2"/>
<organism evidence="1 2">
    <name type="scientific">Stegodyphus mimosarum</name>
    <name type="common">African social velvet spider</name>
    <dbReference type="NCBI Taxonomy" id="407821"/>
    <lineage>
        <taxon>Eukaryota</taxon>
        <taxon>Metazoa</taxon>
        <taxon>Ecdysozoa</taxon>
        <taxon>Arthropoda</taxon>
        <taxon>Chelicerata</taxon>
        <taxon>Arachnida</taxon>
        <taxon>Araneae</taxon>
        <taxon>Araneomorphae</taxon>
        <taxon>Entelegynae</taxon>
        <taxon>Eresoidea</taxon>
        <taxon>Eresidae</taxon>
        <taxon>Stegodyphus</taxon>
    </lineage>
</organism>
<keyword evidence="2" id="KW-1185">Reference proteome</keyword>
<sequence length="63" mass="7144">MMKILPSYVPKMLYCSIDGQKFLVICRAGACLEIAEVPPPFFNFCIGEGRKAFIEFFLSIYGE</sequence>
<reference evidence="1 2" key="1">
    <citation type="submission" date="2013-11" db="EMBL/GenBank/DDBJ databases">
        <title>Genome sequencing of Stegodyphus mimosarum.</title>
        <authorList>
            <person name="Bechsgaard J."/>
        </authorList>
    </citation>
    <scope>NUCLEOTIDE SEQUENCE [LARGE SCALE GENOMIC DNA]</scope>
</reference>
<proteinExistence type="predicted"/>